<proteinExistence type="predicted"/>
<dbReference type="AlphaFoldDB" id="A0A1Y1CHQ7"/>
<dbReference type="InterPro" id="IPR011042">
    <property type="entry name" value="6-blade_b-propeller_TolB-like"/>
</dbReference>
<organism evidence="1 2">
    <name type="scientific">Labilibaculum antarcticum</name>
    <dbReference type="NCBI Taxonomy" id="1717717"/>
    <lineage>
        <taxon>Bacteria</taxon>
        <taxon>Pseudomonadati</taxon>
        <taxon>Bacteroidota</taxon>
        <taxon>Bacteroidia</taxon>
        <taxon>Marinilabiliales</taxon>
        <taxon>Marinifilaceae</taxon>
        <taxon>Labilibaculum</taxon>
    </lineage>
</organism>
<dbReference type="RefSeq" id="WP_096428745.1">
    <property type="nucleotide sequence ID" value="NZ_AP018042.1"/>
</dbReference>
<reference evidence="1 2" key="1">
    <citation type="journal article" date="2018" name="Mar. Genomics">
        <title>Complete genome sequence of Marinifilaceae bacterium strain SPP2, isolated from the Antarctic marine sediment.</title>
        <authorList>
            <person name="Watanabe M."/>
            <person name="Kojima H."/>
            <person name="Fukui M."/>
        </authorList>
    </citation>
    <scope>NUCLEOTIDE SEQUENCE [LARGE SCALE GENOMIC DNA]</scope>
    <source>
        <strain evidence="1 2">SPP2</strain>
    </source>
</reference>
<dbReference type="Proteomes" id="UP000218267">
    <property type="component" value="Chromosome"/>
</dbReference>
<evidence type="ECO:0000313" key="1">
    <source>
        <dbReference type="EMBL" id="BAX79864.1"/>
    </source>
</evidence>
<protein>
    <recommendedName>
        <fullName evidence="3">DUF5050 domain-containing protein</fullName>
    </recommendedName>
</protein>
<name>A0A1Y1CHQ7_9BACT</name>
<dbReference type="Gene3D" id="2.120.10.30">
    <property type="entry name" value="TolB, C-terminal domain"/>
    <property type="match status" value="1"/>
</dbReference>
<keyword evidence="2" id="KW-1185">Reference proteome</keyword>
<evidence type="ECO:0000313" key="2">
    <source>
        <dbReference type="Proteomes" id="UP000218267"/>
    </source>
</evidence>
<reference evidence="2" key="2">
    <citation type="journal article" date="2020" name="Antonie Van Leeuwenhoek">
        <title>Labilibaculum antarcticum sp. nov., a novel facultative anaerobic, psychrotorelant bacterium isolated from marine sediment of Antarctica.</title>
        <authorList>
            <person name="Watanabe M."/>
            <person name="Kojima H."/>
            <person name="Fukui M."/>
        </authorList>
    </citation>
    <scope>NUCLEOTIDE SEQUENCE [LARGE SCALE GENOMIC DNA]</scope>
    <source>
        <strain evidence="2">SPP2</strain>
    </source>
</reference>
<dbReference type="EMBL" id="AP018042">
    <property type="protein sequence ID" value="BAX79864.1"/>
    <property type="molecule type" value="Genomic_DNA"/>
</dbReference>
<gene>
    <name evidence="1" type="ORF">ALGA_1485</name>
</gene>
<dbReference type="OrthoDB" id="1116010at2"/>
<evidence type="ECO:0008006" key="3">
    <source>
        <dbReference type="Google" id="ProtNLM"/>
    </source>
</evidence>
<accession>A0A1Y1CHQ7</accession>
<dbReference type="KEGG" id="mbas:ALGA_1485"/>
<sequence>MLQFLLWLFLLFPPQNIVQINQIHDFISIDNLGNIFVVNNSELIKFNSQGEKLTVFSNSMLGTISYIDVTNPLQVLVFYNDFNQILFLDRNLAEIGNEIDLYEFSDNETELVCVSPNGGFWIYNRNSNQAIHISEYGKKINESILLNSFYEDRIPSKILEYNNNLYLLYPDLGILNLDRNGQFKKKTTVTGIKDFQISKNNLYYTIDTGVFLLQSFEQEDKLIYKSKNLLEGEYIIQNNNLYISNKKSISIKTLTL</sequence>